<reference evidence="2 3" key="1">
    <citation type="submission" date="2018-08" db="EMBL/GenBank/DDBJ databases">
        <title>Genomic Encyclopedia of Type Strains, Phase IV (KMG-IV): sequencing the most valuable type-strain genomes for metagenomic binning, comparative biology and taxonomic classification.</title>
        <authorList>
            <person name="Goeker M."/>
        </authorList>
    </citation>
    <scope>NUCLEOTIDE SEQUENCE [LARGE SCALE GENOMIC DNA]</scope>
    <source>
        <strain evidence="2 3">DSM 23923</strain>
    </source>
</reference>
<evidence type="ECO:0000313" key="2">
    <source>
        <dbReference type="EMBL" id="REG06221.1"/>
    </source>
</evidence>
<accession>A0A347ZQ70</accession>
<dbReference type="Proteomes" id="UP000256388">
    <property type="component" value="Unassembled WGS sequence"/>
</dbReference>
<dbReference type="AlphaFoldDB" id="A0A347ZQ70"/>
<keyword evidence="1" id="KW-0732">Signal</keyword>
<evidence type="ECO:0008006" key="4">
    <source>
        <dbReference type="Google" id="ProtNLM"/>
    </source>
</evidence>
<evidence type="ECO:0000313" key="3">
    <source>
        <dbReference type="Proteomes" id="UP000256388"/>
    </source>
</evidence>
<proteinExistence type="predicted"/>
<dbReference type="RefSeq" id="WP_116225918.1">
    <property type="nucleotide sequence ID" value="NZ_AP018437.1"/>
</dbReference>
<sequence length="214" mass="23367">MKQKSLFVIVAAAMLLVSCGGQSQPAAQAAEPVQPEQAPVVAQELPTEGAMEEAAPVEEAPAVEQAPASSNGTMTFTAPQDLFTLEIPDNWTAERDTATIEDTQIDTYTAPDGHAFVQSLVNSTDEGTSAVLKAQYTRDYMKRLYGSDLRFASDVSLADGREKLEWWSDMNKTSGTTYFSTKEGYLYFATTAYEDAYESDYKSVLQDVADSYSE</sequence>
<dbReference type="EMBL" id="QUMS01000004">
    <property type="protein sequence ID" value="REG06221.1"/>
    <property type="molecule type" value="Genomic_DNA"/>
</dbReference>
<name>A0A347ZQ70_9CHLR</name>
<feature type="chain" id="PRO_5030063588" description="PsbP protein" evidence="1">
    <location>
        <begin position="30"/>
        <end position="214"/>
    </location>
</feature>
<protein>
    <recommendedName>
        <fullName evidence="4">PsbP protein</fullName>
    </recommendedName>
</protein>
<dbReference type="PROSITE" id="PS51257">
    <property type="entry name" value="PROKAR_LIPOPROTEIN"/>
    <property type="match status" value="1"/>
</dbReference>
<gene>
    <name evidence="2" type="ORF">DFR64_2653</name>
</gene>
<evidence type="ECO:0000256" key="1">
    <source>
        <dbReference type="SAM" id="SignalP"/>
    </source>
</evidence>
<organism evidence="2 3">
    <name type="scientific">Pelolinea submarina</name>
    <dbReference type="NCBI Taxonomy" id="913107"/>
    <lineage>
        <taxon>Bacteria</taxon>
        <taxon>Bacillati</taxon>
        <taxon>Chloroflexota</taxon>
        <taxon>Anaerolineae</taxon>
        <taxon>Anaerolineales</taxon>
        <taxon>Anaerolineaceae</taxon>
        <taxon>Pelolinea</taxon>
    </lineage>
</organism>
<keyword evidence="3" id="KW-1185">Reference proteome</keyword>
<feature type="signal peptide" evidence="1">
    <location>
        <begin position="1"/>
        <end position="29"/>
    </location>
</feature>
<comment type="caution">
    <text evidence="2">The sequence shown here is derived from an EMBL/GenBank/DDBJ whole genome shotgun (WGS) entry which is preliminary data.</text>
</comment>